<dbReference type="Gene3D" id="3.30.70.1530">
    <property type="entry name" value="Hypothetical protein rpa1041"/>
    <property type="match status" value="1"/>
</dbReference>
<organism evidence="10 11">
    <name type="scientific">Kushneria marisflavi</name>
    <dbReference type="NCBI Taxonomy" id="157779"/>
    <lineage>
        <taxon>Bacteria</taxon>
        <taxon>Pseudomonadati</taxon>
        <taxon>Pseudomonadota</taxon>
        <taxon>Gammaproteobacteria</taxon>
        <taxon>Oceanospirillales</taxon>
        <taxon>Halomonadaceae</taxon>
        <taxon>Kushneria</taxon>
    </lineage>
</organism>
<dbReference type="Proteomes" id="UP000194457">
    <property type="component" value="Chromosome"/>
</dbReference>
<evidence type="ECO:0000256" key="4">
    <source>
        <dbReference type="ARBA" id="ARBA00023136"/>
    </source>
</evidence>
<keyword evidence="11" id="KW-1185">Reference proteome</keyword>
<keyword evidence="3 8" id="KW-0732">Signal</keyword>
<keyword evidence="5 8" id="KW-0564">Palmitate</keyword>
<name>A0A240UM59_9GAMM</name>
<dbReference type="PANTHER" id="PTHR30046">
    <property type="entry name" value="FLAGELLAR M-RING PROTEIN"/>
    <property type="match status" value="1"/>
</dbReference>
<evidence type="ECO:0000313" key="10">
    <source>
        <dbReference type="EMBL" id="ART62109.1"/>
    </source>
</evidence>
<protein>
    <recommendedName>
        <fullName evidence="8">Lipoprotein</fullName>
    </recommendedName>
</protein>
<keyword evidence="4 8" id="KW-0472">Membrane</keyword>
<keyword evidence="7 8" id="KW-0449">Lipoprotein</keyword>
<dbReference type="NCBIfam" id="TIGR02544">
    <property type="entry name" value="III_secr_YscJ"/>
    <property type="match status" value="1"/>
</dbReference>
<evidence type="ECO:0000259" key="9">
    <source>
        <dbReference type="Pfam" id="PF01514"/>
    </source>
</evidence>
<comment type="subcellular location">
    <subcellularLocation>
        <location evidence="1">Cell outer membrane</location>
        <topology evidence="1">Lipid-anchor</topology>
    </subcellularLocation>
</comment>
<dbReference type="RefSeq" id="WP_086899362.1">
    <property type="nucleotide sequence ID" value="NZ_CP021358.1"/>
</dbReference>
<evidence type="ECO:0000256" key="3">
    <source>
        <dbReference type="ARBA" id="ARBA00022729"/>
    </source>
</evidence>
<gene>
    <name evidence="10" type="ORF">B9H00_02655</name>
</gene>
<dbReference type="AlphaFoldDB" id="A0A240UM59"/>
<dbReference type="EMBL" id="CP021358">
    <property type="protein sequence ID" value="ART62109.1"/>
    <property type="molecule type" value="Genomic_DNA"/>
</dbReference>
<evidence type="ECO:0000256" key="5">
    <source>
        <dbReference type="ARBA" id="ARBA00023139"/>
    </source>
</evidence>
<dbReference type="PRINTS" id="PR01338">
    <property type="entry name" value="TYPE3OMKPROT"/>
</dbReference>
<evidence type="ECO:0000313" key="11">
    <source>
        <dbReference type="Proteomes" id="UP000194457"/>
    </source>
</evidence>
<reference evidence="10 11" key="1">
    <citation type="submission" date="2017-05" db="EMBL/GenBank/DDBJ databases">
        <authorList>
            <person name="Song R."/>
            <person name="Chenine A.L."/>
            <person name="Ruprecht R.M."/>
        </authorList>
    </citation>
    <scope>NUCLEOTIDE SEQUENCE [LARGE SCALE GENOMIC DNA]</scope>
    <source>
        <strain evidence="10">SW32</strain>
    </source>
</reference>
<dbReference type="InterPro" id="IPR006182">
    <property type="entry name" value="FliF_N_dom"/>
</dbReference>
<evidence type="ECO:0000256" key="1">
    <source>
        <dbReference type="ARBA" id="ARBA00004459"/>
    </source>
</evidence>
<dbReference type="Gene3D" id="3.30.300.30">
    <property type="match status" value="1"/>
</dbReference>
<evidence type="ECO:0000256" key="7">
    <source>
        <dbReference type="ARBA" id="ARBA00023288"/>
    </source>
</evidence>
<keyword evidence="6 8" id="KW-0998">Cell outer membrane</keyword>
<feature type="domain" description="Flagellar M-ring N-terminal" evidence="9">
    <location>
        <begin position="16"/>
        <end position="180"/>
    </location>
</feature>
<dbReference type="KEGG" id="kma:B9H00_02655"/>
<dbReference type="PANTHER" id="PTHR30046:SF2">
    <property type="entry name" value="YOP PROTEINS TRANSLOCATION LIPOPROTEIN J"/>
    <property type="match status" value="1"/>
</dbReference>
<dbReference type="InterPro" id="IPR043427">
    <property type="entry name" value="YscJ/FliF"/>
</dbReference>
<accession>A0A240UM59</accession>
<keyword evidence="8" id="KW-0812">Transmembrane</keyword>
<proteinExistence type="inferred from homology"/>
<evidence type="ECO:0000256" key="2">
    <source>
        <dbReference type="ARBA" id="ARBA00009509"/>
    </source>
</evidence>
<dbReference type="InterPro" id="IPR045851">
    <property type="entry name" value="AMP-bd_C_sf"/>
</dbReference>
<keyword evidence="8" id="KW-1133">Transmembrane helix</keyword>
<feature type="transmembrane region" description="Helical" evidence="8">
    <location>
        <begin position="213"/>
        <end position="236"/>
    </location>
</feature>
<dbReference type="GO" id="GO:0009279">
    <property type="term" value="C:cell outer membrane"/>
    <property type="evidence" value="ECO:0007669"/>
    <property type="project" value="UniProtKB-SubCell"/>
</dbReference>
<evidence type="ECO:0000256" key="6">
    <source>
        <dbReference type="ARBA" id="ARBA00023237"/>
    </source>
</evidence>
<dbReference type="OrthoDB" id="115186at2"/>
<sequence length="250" mass="27270">MALLLMAVLLQACDTDLYTDLDEREANLLVATLARSGVPAKRHADDEGRMTVTVDEDHFADAVDILDRAGLPEHQFANMGDVFQGNGLVSSPVQEKAQMIYALSQELSHTVSQIDGVLSSRVHVVLPDNDLLRGDSTPSSASVFVRYLPSLDINPLIPRIKTLVANGIAGLTYDKVSVVTVASKISEPVNEARQPMMSTFLGIAMPAPSVSRAWWLFGTLIAAIIVLLTVVGWLIWQRRRQQPYELAAPP</sequence>
<comment type="similarity">
    <text evidence="2 8">Belongs to the YscJ lipoprotein family.</text>
</comment>
<dbReference type="InterPro" id="IPR003282">
    <property type="entry name" value="T3SS_SctJ"/>
</dbReference>
<dbReference type="GO" id="GO:0009306">
    <property type="term" value="P:protein secretion"/>
    <property type="evidence" value="ECO:0007669"/>
    <property type="project" value="InterPro"/>
</dbReference>
<evidence type="ECO:0000256" key="8">
    <source>
        <dbReference type="RuleBase" id="RU364102"/>
    </source>
</evidence>
<dbReference type="Pfam" id="PF01514">
    <property type="entry name" value="YscJ_FliF"/>
    <property type="match status" value="1"/>
</dbReference>